<evidence type="ECO:0000256" key="1">
    <source>
        <dbReference type="SAM" id="MobiDB-lite"/>
    </source>
</evidence>
<feature type="transmembrane region" description="Helical" evidence="2">
    <location>
        <begin position="174"/>
        <end position="192"/>
    </location>
</feature>
<proteinExistence type="predicted"/>
<feature type="transmembrane region" description="Helical" evidence="2">
    <location>
        <begin position="90"/>
        <end position="113"/>
    </location>
</feature>
<protein>
    <submittedName>
        <fullName evidence="4">Uncharacterized protein LOC106818853</fullName>
    </submittedName>
</protein>
<keyword evidence="3" id="KW-1185">Reference proteome</keyword>
<evidence type="ECO:0000313" key="3">
    <source>
        <dbReference type="Proteomes" id="UP000695022"/>
    </source>
</evidence>
<keyword evidence="2" id="KW-0812">Transmembrane</keyword>
<name>A0ABM1F3J1_PRICU</name>
<feature type="compositionally biased region" description="Pro residues" evidence="1">
    <location>
        <begin position="38"/>
        <end position="62"/>
    </location>
</feature>
<evidence type="ECO:0000313" key="4">
    <source>
        <dbReference type="RefSeq" id="XP_014679012.1"/>
    </source>
</evidence>
<feature type="region of interest" description="Disordered" evidence="1">
    <location>
        <begin position="32"/>
        <end position="63"/>
    </location>
</feature>
<dbReference type="Proteomes" id="UP000695022">
    <property type="component" value="Unplaced"/>
</dbReference>
<dbReference type="PANTHER" id="PTHR33444">
    <property type="entry name" value="SI:DKEY-19B23.12-RELATED"/>
    <property type="match status" value="1"/>
</dbReference>
<keyword evidence="2" id="KW-0472">Membrane</keyword>
<dbReference type="RefSeq" id="XP_014679012.1">
    <property type="nucleotide sequence ID" value="XM_014823526.1"/>
</dbReference>
<feature type="transmembrane region" description="Helical" evidence="2">
    <location>
        <begin position="125"/>
        <end position="143"/>
    </location>
</feature>
<sequence>MYNPTMRETYGATRPPGVSPPYIYTIDISTAGSEGHTQPPPYEPPPSDTAITQPPPYEPPPSDTAIIEIKQARTESNGCLEFLKKGLVSVLLPLGTLGLGIWLALSIMMIVIGSVHLHDSPKDRFIPVYFIVGGCFIFLQKVMSLCHRAQDSDSTGNLGDDVKQSPITCLIDRLISCFLVAWFVCGCVWVYVQYLSAAIRAVVSFAAVVSPYL</sequence>
<dbReference type="GeneID" id="106818853"/>
<dbReference type="InterPro" id="IPR040350">
    <property type="entry name" value="TMEM272"/>
</dbReference>
<organism evidence="3 4">
    <name type="scientific">Priapulus caudatus</name>
    <name type="common">Priapulid worm</name>
    <dbReference type="NCBI Taxonomy" id="37621"/>
    <lineage>
        <taxon>Eukaryota</taxon>
        <taxon>Metazoa</taxon>
        <taxon>Ecdysozoa</taxon>
        <taxon>Scalidophora</taxon>
        <taxon>Priapulida</taxon>
        <taxon>Priapulimorpha</taxon>
        <taxon>Priapulimorphida</taxon>
        <taxon>Priapulidae</taxon>
        <taxon>Priapulus</taxon>
    </lineage>
</organism>
<keyword evidence="2" id="KW-1133">Transmembrane helix</keyword>
<dbReference type="PANTHER" id="PTHR33444:SF2">
    <property type="entry name" value="MARVEL DOMAIN-CONTAINING PROTEIN"/>
    <property type="match status" value="1"/>
</dbReference>
<evidence type="ECO:0000256" key="2">
    <source>
        <dbReference type="SAM" id="Phobius"/>
    </source>
</evidence>
<gene>
    <name evidence="4" type="primary">LOC106818853</name>
</gene>
<reference evidence="4" key="1">
    <citation type="submission" date="2025-08" db="UniProtKB">
        <authorList>
            <consortium name="RefSeq"/>
        </authorList>
    </citation>
    <scope>IDENTIFICATION</scope>
</reference>
<accession>A0ABM1F3J1</accession>